<feature type="compositionally biased region" description="Low complexity" evidence="1">
    <location>
        <begin position="30"/>
        <end position="42"/>
    </location>
</feature>
<keyword evidence="4" id="KW-1185">Reference proteome</keyword>
<dbReference type="Pfam" id="PF01585">
    <property type="entry name" value="G-patch"/>
    <property type="match status" value="1"/>
</dbReference>
<dbReference type="Pfam" id="PF13821">
    <property type="entry name" value="DUF4187"/>
    <property type="match status" value="1"/>
</dbReference>
<dbReference type="InterPro" id="IPR025239">
    <property type="entry name" value="DUF4187"/>
</dbReference>
<evidence type="ECO:0000313" key="3">
    <source>
        <dbReference type="EMBL" id="PUU72898.1"/>
    </source>
</evidence>
<dbReference type="SMART" id="SM00443">
    <property type="entry name" value="G_patch"/>
    <property type="match status" value="1"/>
</dbReference>
<dbReference type="InterPro" id="IPR000467">
    <property type="entry name" value="G_patch_dom"/>
</dbReference>
<sequence length="376" mass="42270">MSLKRRTPLNLSPSSPTSPPPPKRQHHKIAPSSSTSTSSRTPPKLPPSKLPPSALAPEEDEEEDDYMNMTIPDPTPKGPESYTERLKRKQRAAELAQPKSKAELARIEKQKRDEALAKNLLSHESAGTNKGLKMMRKMGFTPGSGLGKKEWDSSKDEARLEPIGVNMKSDRGGIGLGKATSEKMKDVAAGVSIEQLSPKEYRERVRIEAEEARMEAQFRGAQKVCEKFEDTGDVPGGSAQRNIPLRSINVFWRGLVKAREEKERAVKMKYEMLQSLDSPRLPGYDRDRELDHEDKVALGIAPGRIRKLGMVVEDGAEDETDEDEELAGFEALEVGERLKRIVEYLRSKYKYCFWCKYQYPDEEMEGCPGLEEDLHG</sequence>
<dbReference type="PANTHER" id="PTHR21032:SF0">
    <property type="entry name" value="G PATCH DOMAIN-CONTAINING PROTEIN 11"/>
    <property type="match status" value="1"/>
</dbReference>
<dbReference type="PROSITE" id="PS50174">
    <property type="entry name" value="G_PATCH"/>
    <property type="match status" value="1"/>
</dbReference>
<dbReference type="AlphaFoldDB" id="A0A2T6ZBM8"/>
<evidence type="ECO:0000313" key="4">
    <source>
        <dbReference type="Proteomes" id="UP000244722"/>
    </source>
</evidence>
<evidence type="ECO:0000256" key="1">
    <source>
        <dbReference type="SAM" id="MobiDB-lite"/>
    </source>
</evidence>
<dbReference type="GO" id="GO:0000776">
    <property type="term" value="C:kinetochore"/>
    <property type="evidence" value="ECO:0007669"/>
    <property type="project" value="TreeGrafter"/>
</dbReference>
<reference evidence="3 4" key="1">
    <citation type="submission" date="2017-04" db="EMBL/GenBank/DDBJ databases">
        <title>Draft genome sequence of Tuber borchii Vittad., a whitish edible truffle.</title>
        <authorList>
            <consortium name="DOE Joint Genome Institute"/>
            <person name="Murat C."/>
            <person name="Kuo A."/>
            <person name="Barry K.W."/>
            <person name="Clum A."/>
            <person name="Dockter R.B."/>
            <person name="Fauchery L."/>
            <person name="Iotti M."/>
            <person name="Kohler A."/>
            <person name="Labutti K."/>
            <person name="Lindquist E.A."/>
            <person name="Lipzen A."/>
            <person name="Ohm R.A."/>
            <person name="Wang M."/>
            <person name="Grigoriev I.V."/>
            <person name="Zambonelli A."/>
            <person name="Martin F.M."/>
        </authorList>
    </citation>
    <scope>NUCLEOTIDE SEQUENCE [LARGE SCALE GENOMIC DNA]</scope>
    <source>
        <strain evidence="3 4">Tbo3840</strain>
    </source>
</reference>
<dbReference type="InterPro" id="IPR039249">
    <property type="entry name" value="GPATCH11"/>
</dbReference>
<name>A0A2T6ZBM8_TUBBO</name>
<protein>
    <recommendedName>
        <fullName evidence="2">G-patch domain-containing protein</fullName>
    </recommendedName>
</protein>
<feature type="compositionally biased region" description="Acidic residues" evidence="1">
    <location>
        <begin position="57"/>
        <end position="66"/>
    </location>
</feature>
<feature type="region of interest" description="Disordered" evidence="1">
    <location>
        <begin position="1"/>
        <end position="105"/>
    </location>
</feature>
<accession>A0A2T6ZBM8</accession>
<dbReference type="EMBL" id="NESQ01000446">
    <property type="protein sequence ID" value="PUU72898.1"/>
    <property type="molecule type" value="Genomic_DNA"/>
</dbReference>
<dbReference type="SMART" id="SM01173">
    <property type="entry name" value="DUF4187"/>
    <property type="match status" value="1"/>
</dbReference>
<dbReference type="PANTHER" id="PTHR21032">
    <property type="entry name" value="G PATCH DOMAIN-CONTAINING PROTEIN 11"/>
    <property type="match status" value="1"/>
</dbReference>
<proteinExistence type="predicted"/>
<feature type="domain" description="G-patch" evidence="2">
    <location>
        <begin position="127"/>
        <end position="179"/>
    </location>
</feature>
<evidence type="ECO:0000259" key="2">
    <source>
        <dbReference type="PROSITE" id="PS50174"/>
    </source>
</evidence>
<comment type="caution">
    <text evidence="3">The sequence shown here is derived from an EMBL/GenBank/DDBJ whole genome shotgun (WGS) entry which is preliminary data.</text>
</comment>
<dbReference type="Proteomes" id="UP000244722">
    <property type="component" value="Unassembled WGS sequence"/>
</dbReference>
<dbReference type="GO" id="GO:0003676">
    <property type="term" value="F:nucleic acid binding"/>
    <property type="evidence" value="ECO:0007669"/>
    <property type="project" value="InterPro"/>
</dbReference>
<organism evidence="3 4">
    <name type="scientific">Tuber borchii</name>
    <name type="common">White truffle</name>
    <dbReference type="NCBI Taxonomy" id="42251"/>
    <lineage>
        <taxon>Eukaryota</taxon>
        <taxon>Fungi</taxon>
        <taxon>Dikarya</taxon>
        <taxon>Ascomycota</taxon>
        <taxon>Pezizomycotina</taxon>
        <taxon>Pezizomycetes</taxon>
        <taxon>Pezizales</taxon>
        <taxon>Tuberaceae</taxon>
        <taxon>Tuber</taxon>
    </lineage>
</organism>
<dbReference type="OrthoDB" id="786951at2759"/>
<gene>
    <name evidence="3" type="ORF">B9Z19DRAFT_1104182</name>
</gene>